<accession>X1PCQ8</accession>
<evidence type="ECO:0000313" key="2">
    <source>
        <dbReference type="EMBL" id="GAI53638.1"/>
    </source>
</evidence>
<dbReference type="InterPro" id="IPR002821">
    <property type="entry name" value="Hydantoinase_A"/>
</dbReference>
<sequence length="79" mass="8068">MLDISTIGAGGGSIAWVDPAGQLKVGPQSAGANPGPACYGWGGQEATVTDASVILGYLNPEYFGAGELRLNLEFARKTI</sequence>
<dbReference type="GO" id="GO:0017168">
    <property type="term" value="F:5-oxoprolinase (ATP-hydrolyzing) activity"/>
    <property type="evidence" value="ECO:0007669"/>
    <property type="project" value="TreeGrafter"/>
</dbReference>
<protein>
    <recommendedName>
        <fullName evidence="1">Hydantoinase A/oxoprolinase domain-containing protein</fullName>
    </recommendedName>
</protein>
<proteinExistence type="predicted"/>
<gene>
    <name evidence="2" type="ORF">S06H3_59981</name>
</gene>
<dbReference type="PANTHER" id="PTHR11365:SF23">
    <property type="entry name" value="HYPOTHETICAL 5-OXOPROLINASE (EUROFUNG)-RELATED"/>
    <property type="match status" value="1"/>
</dbReference>
<organism evidence="2">
    <name type="scientific">marine sediment metagenome</name>
    <dbReference type="NCBI Taxonomy" id="412755"/>
    <lineage>
        <taxon>unclassified sequences</taxon>
        <taxon>metagenomes</taxon>
        <taxon>ecological metagenomes</taxon>
    </lineage>
</organism>
<dbReference type="Pfam" id="PF01968">
    <property type="entry name" value="Hydantoinase_A"/>
    <property type="match status" value="1"/>
</dbReference>
<dbReference type="PANTHER" id="PTHR11365">
    <property type="entry name" value="5-OXOPROLINASE RELATED"/>
    <property type="match status" value="1"/>
</dbReference>
<evidence type="ECO:0000259" key="1">
    <source>
        <dbReference type="Pfam" id="PF01968"/>
    </source>
</evidence>
<feature type="domain" description="Hydantoinase A/oxoprolinase" evidence="1">
    <location>
        <begin position="1"/>
        <end position="78"/>
    </location>
</feature>
<feature type="non-terminal residue" evidence="2">
    <location>
        <position position="79"/>
    </location>
</feature>
<name>X1PCQ8_9ZZZZ</name>
<comment type="caution">
    <text evidence="2">The sequence shown here is derived from an EMBL/GenBank/DDBJ whole genome shotgun (WGS) entry which is preliminary data.</text>
</comment>
<dbReference type="GO" id="GO:0006749">
    <property type="term" value="P:glutathione metabolic process"/>
    <property type="evidence" value="ECO:0007669"/>
    <property type="project" value="TreeGrafter"/>
</dbReference>
<dbReference type="GO" id="GO:0005829">
    <property type="term" value="C:cytosol"/>
    <property type="evidence" value="ECO:0007669"/>
    <property type="project" value="TreeGrafter"/>
</dbReference>
<reference evidence="2" key="1">
    <citation type="journal article" date="2014" name="Front. Microbiol.">
        <title>High frequency of phylogenetically diverse reductive dehalogenase-homologous genes in deep subseafloor sedimentary metagenomes.</title>
        <authorList>
            <person name="Kawai M."/>
            <person name="Futagami T."/>
            <person name="Toyoda A."/>
            <person name="Takaki Y."/>
            <person name="Nishi S."/>
            <person name="Hori S."/>
            <person name="Arai W."/>
            <person name="Tsubouchi T."/>
            <person name="Morono Y."/>
            <person name="Uchiyama I."/>
            <person name="Ito T."/>
            <person name="Fujiyama A."/>
            <person name="Inagaki F."/>
            <person name="Takami H."/>
        </authorList>
    </citation>
    <scope>NUCLEOTIDE SEQUENCE</scope>
    <source>
        <strain evidence="2">Expedition CK06-06</strain>
    </source>
</reference>
<dbReference type="EMBL" id="BARV01039061">
    <property type="protein sequence ID" value="GAI53638.1"/>
    <property type="molecule type" value="Genomic_DNA"/>
</dbReference>
<dbReference type="InterPro" id="IPR045079">
    <property type="entry name" value="Oxoprolinase-like"/>
</dbReference>
<dbReference type="AlphaFoldDB" id="X1PCQ8"/>